<evidence type="ECO:0000313" key="3">
    <source>
        <dbReference type="Proteomes" id="UP001054945"/>
    </source>
</evidence>
<organism evidence="2 3">
    <name type="scientific">Caerostris extrusa</name>
    <name type="common">Bark spider</name>
    <name type="synonym">Caerostris bankana</name>
    <dbReference type="NCBI Taxonomy" id="172846"/>
    <lineage>
        <taxon>Eukaryota</taxon>
        <taxon>Metazoa</taxon>
        <taxon>Ecdysozoa</taxon>
        <taxon>Arthropoda</taxon>
        <taxon>Chelicerata</taxon>
        <taxon>Arachnida</taxon>
        <taxon>Araneae</taxon>
        <taxon>Araneomorphae</taxon>
        <taxon>Entelegynae</taxon>
        <taxon>Araneoidea</taxon>
        <taxon>Araneidae</taxon>
        <taxon>Caerostris</taxon>
    </lineage>
</organism>
<evidence type="ECO:0000256" key="1">
    <source>
        <dbReference type="SAM" id="MobiDB-lite"/>
    </source>
</evidence>
<protein>
    <submittedName>
        <fullName evidence="2">Uncharacterized protein</fullName>
    </submittedName>
</protein>
<dbReference type="Proteomes" id="UP001054945">
    <property type="component" value="Unassembled WGS sequence"/>
</dbReference>
<feature type="region of interest" description="Disordered" evidence="1">
    <location>
        <begin position="57"/>
        <end position="76"/>
    </location>
</feature>
<gene>
    <name evidence="2" type="ORF">CEXT_432151</name>
</gene>
<proteinExistence type="predicted"/>
<sequence length="116" mass="13601">MQAWLNTHNKGMDPFPQRVLQATLELLKETPMRKNPHYCNLLQEQLLSTLPLLLEKKEEQKKSQDQSGGKRKVHDGKHSDELFAIRCLCRVIRRNNGKRNRVFCHIPCIEKITLNN</sequence>
<keyword evidence="3" id="KW-1185">Reference proteome</keyword>
<evidence type="ECO:0000313" key="2">
    <source>
        <dbReference type="EMBL" id="GIY53860.1"/>
    </source>
</evidence>
<dbReference type="AlphaFoldDB" id="A0AAV4U7V8"/>
<comment type="caution">
    <text evidence="2">The sequence shown here is derived from an EMBL/GenBank/DDBJ whole genome shotgun (WGS) entry which is preliminary data.</text>
</comment>
<accession>A0AAV4U7V8</accession>
<name>A0AAV4U7V8_CAEEX</name>
<dbReference type="EMBL" id="BPLR01012418">
    <property type="protein sequence ID" value="GIY53860.1"/>
    <property type="molecule type" value="Genomic_DNA"/>
</dbReference>
<reference evidence="2 3" key="1">
    <citation type="submission" date="2021-06" db="EMBL/GenBank/DDBJ databases">
        <title>Caerostris extrusa draft genome.</title>
        <authorList>
            <person name="Kono N."/>
            <person name="Arakawa K."/>
        </authorList>
    </citation>
    <scope>NUCLEOTIDE SEQUENCE [LARGE SCALE GENOMIC DNA]</scope>
</reference>